<dbReference type="RefSeq" id="WP_111653226.1">
    <property type="nucleotide sequence ID" value="NZ_QLMJ01000019.1"/>
</dbReference>
<dbReference type="InterPro" id="IPR050109">
    <property type="entry name" value="HTH-type_TetR-like_transc_reg"/>
</dbReference>
<proteinExistence type="predicted"/>
<evidence type="ECO:0000256" key="5">
    <source>
        <dbReference type="PROSITE-ProRule" id="PRU00335"/>
    </source>
</evidence>
<feature type="domain" description="HTH tetR-type" evidence="6">
    <location>
        <begin position="8"/>
        <end position="68"/>
    </location>
</feature>
<keyword evidence="1" id="KW-0678">Repressor</keyword>
<dbReference type="EMBL" id="QLMJ01000019">
    <property type="protein sequence ID" value="RAK28774.1"/>
    <property type="molecule type" value="Genomic_DNA"/>
</dbReference>
<dbReference type="Gene3D" id="1.10.357.10">
    <property type="entry name" value="Tetracycline Repressor, domain 2"/>
    <property type="match status" value="1"/>
</dbReference>
<dbReference type="Pfam" id="PF13977">
    <property type="entry name" value="TetR_C_6"/>
    <property type="match status" value="1"/>
</dbReference>
<organism evidence="7 8">
    <name type="scientific">Actinoplanes lutulentus</name>
    <dbReference type="NCBI Taxonomy" id="1287878"/>
    <lineage>
        <taxon>Bacteria</taxon>
        <taxon>Bacillati</taxon>
        <taxon>Actinomycetota</taxon>
        <taxon>Actinomycetes</taxon>
        <taxon>Micromonosporales</taxon>
        <taxon>Micromonosporaceae</taxon>
        <taxon>Actinoplanes</taxon>
    </lineage>
</organism>
<protein>
    <submittedName>
        <fullName evidence="7">TetR family transcriptional regulator</fullName>
    </submittedName>
</protein>
<evidence type="ECO:0000259" key="6">
    <source>
        <dbReference type="PROSITE" id="PS50977"/>
    </source>
</evidence>
<feature type="DNA-binding region" description="H-T-H motif" evidence="5">
    <location>
        <begin position="31"/>
        <end position="50"/>
    </location>
</feature>
<name>A0A327Z2E2_9ACTN</name>
<reference evidence="7 8" key="1">
    <citation type="submission" date="2018-06" db="EMBL/GenBank/DDBJ databases">
        <title>Genomic Encyclopedia of Type Strains, Phase III (KMG-III): the genomes of soil and plant-associated and newly described type strains.</title>
        <authorList>
            <person name="Whitman W."/>
        </authorList>
    </citation>
    <scope>NUCLEOTIDE SEQUENCE [LARGE SCALE GENOMIC DNA]</scope>
    <source>
        <strain evidence="7 8">CGMCC 4.7090</strain>
    </source>
</reference>
<sequence length="191" mass="21643">MPAPIDRDVRVREIRDAAFRLLSERGPAALTIRGLATELGGSSTLVTHFFANRAELLKGITESAIEDYDEEIAQLEQGADARQRLRILLEWMLPLDEEQVRAERGRVMLIGHAESDLNVGEFFVAMDRKMRELLRSHLTGLVDEEDVDETVEFLRVFTNGVVLSVAEHPTLWDTKRQQKLLQHTLELLGVA</sequence>
<keyword evidence="2" id="KW-0805">Transcription regulation</keyword>
<dbReference type="PROSITE" id="PS50977">
    <property type="entry name" value="HTH_TETR_2"/>
    <property type="match status" value="1"/>
</dbReference>
<dbReference type="InterPro" id="IPR009057">
    <property type="entry name" value="Homeodomain-like_sf"/>
</dbReference>
<evidence type="ECO:0000256" key="1">
    <source>
        <dbReference type="ARBA" id="ARBA00022491"/>
    </source>
</evidence>
<accession>A0A327Z2E2</accession>
<evidence type="ECO:0000256" key="3">
    <source>
        <dbReference type="ARBA" id="ARBA00023125"/>
    </source>
</evidence>
<keyword evidence="8" id="KW-1185">Reference proteome</keyword>
<dbReference type="GO" id="GO:0003700">
    <property type="term" value="F:DNA-binding transcription factor activity"/>
    <property type="evidence" value="ECO:0007669"/>
    <property type="project" value="TreeGrafter"/>
</dbReference>
<keyword evidence="3 5" id="KW-0238">DNA-binding</keyword>
<evidence type="ECO:0000313" key="7">
    <source>
        <dbReference type="EMBL" id="RAK28774.1"/>
    </source>
</evidence>
<dbReference type="SUPFAM" id="SSF48498">
    <property type="entry name" value="Tetracyclin repressor-like, C-terminal domain"/>
    <property type="match status" value="1"/>
</dbReference>
<dbReference type="InterPro" id="IPR036271">
    <property type="entry name" value="Tet_transcr_reg_TetR-rel_C_sf"/>
</dbReference>
<evidence type="ECO:0000313" key="8">
    <source>
        <dbReference type="Proteomes" id="UP000249341"/>
    </source>
</evidence>
<evidence type="ECO:0000256" key="4">
    <source>
        <dbReference type="ARBA" id="ARBA00023163"/>
    </source>
</evidence>
<comment type="caution">
    <text evidence="7">The sequence shown here is derived from an EMBL/GenBank/DDBJ whole genome shotgun (WGS) entry which is preliminary data.</text>
</comment>
<dbReference type="InterPro" id="IPR039538">
    <property type="entry name" value="BetI_C"/>
</dbReference>
<dbReference type="InterPro" id="IPR001647">
    <property type="entry name" value="HTH_TetR"/>
</dbReference>
<evidence type="ECO:0000256" key="2">
    <source>
        <dbReference type="ARBA" id="ARBA00023015"/>
    </source>
</evidence>
<dbReference type="Proteomes" id="UP000249341">
    <property type="component" value="Unassembled WGS sequence"/>
</dbReference>
<dbReference type="GO" id="GO:0000976">
    <property type="term" value="F:transcription cis-regulatory region binding"/>
    <property type="evidence" value="ECO:0007669"/>
    <property type="project" value="TreeGrafter"/>
</dbReference>
<dbReference type="Pfam" id="PF00440">
    <property type="entry name" value="TetR_N"/>
    <property type="match status" value="1"/>
</dbReference>
<gene>
    <name evidence="7" type="ORF">B0I29_119111</name>
</gene>
<keyword evidence="4" id="KW-0804">Transcription</keyword>
<dbReference type="SUPFAM" id="SSF46689">
    <property type="entry name" value="Homeodomain-like"/>
    <property type="match status" value="1"/>
</dbReference>
<dbReference type="PANTHER" id="PTHR30055:SF234">
    <property type="entry name" value="HTH-TYPE TRANSCRIPTIONAL REGULATOR BETI"/>
    <property type="match status" value="1"/>
</dbReference>
<dbReference type="PANTHER" id="PTHR30055">
    <property type="entry name" value="HTH-TYPE TRANSCRIPTIONAL REGULATOR RUTR"/>
    <property type="match status" value="1"/>
</dbReference>
<dbReference type="AlphaFoldDB" id="A0A327Z2E2"/>
<dbReference type="OrthoDB" id="9816296at2"/>